<organism evidence="1 2">
    <name type="scientific">Vreelandella titanicae BH1</name>
    <dbReference type="NCBI Taxonomy" id="1204738"/>
    <lineage>
        <taxon>Bacteria</taxon>
        <taxon>Pseudomonadati</taxon>
        <taxon>Pseudomonadota</taxon>
        <taxon>Gammaproteobacteria</taxon>
        <taxon>Oceanospirillales</taxon>
        <taxon>Halomonadaceae</taxon>
        <taxon>Vreelandella</taxon>
    </lineage>
</organism>
<evidence type="ECO:0000313" key="1">
    <source>
        <dbReference type="EMBL" id="ELY20654.1"/>
    </source>
</evidence>
<proteinExistence type="predicted"/>
<accession>L9U702</accession>
<name>L9U702_9GAMM</name>
<dbReference type="AlphaFoldDB" id="L9U702"/>
<reference evidence="1 2" key="1">
    <citation type="journal article" date="2013" name="Genome Announc.">
        <title>Draft Genome of the Marine Gammaproteobacterium Halomonas titanicae.</title>
        <authorList>
            <person name="Sanchez-Porro C."/>
            <person name="de la Haba R.R."/>
            <person name="Cruz-Hernandez N."/>
            <person name="Gonzalez J.M."/>
            <person name="Reyes-Guirao C."/>
            <person name="Navarro-Sampedro L."/>
            <person name="Carballo M."/>
            <person name="Ventosa A."/>
        </authorList>
    </citation>
    <scope>NUCLEOTIDE SEQUENCE [LARGE SCALE GENOMIC DNA]</scope>
    <source>
        <strain evidence="1 2">BH1</strain>
    </source>
</reference>
<gene>
    <name evidence="1" type="ORF">HALTITAN_2643</name>
</gene>
<comment type="caution">
    <text evidence="1">The sequence shown here is derived from an EMBL/GenBank/DDBJ whole genome shotgun (WGS) entry which is preliminary data.</text>
</comment>
<dbReference type="EMBL" id="AOPO01000014">
    <property type="protein sequence ID" value="ELY20654.1"/>
    <property type="molecule type" value="Genomic_DNA"/>
</dbReference>
<sequence length="171" mass="18650">MTTMDLSILSLTTLPVSVRFVFSSAISITCLLVEQSLNAGDIPADLLEQMSLAQLASGLLHAQVKLLAEEFEELLLELSCGLFTNFLGFHHITVRFAKVVDKGIFCAASSNASRASSSDTPSISYRTRPGWIWATQYSTEPLPLPIRTSSGFLEIGLSGKTRIQILPPRFT</sequence>
<protein>
    <submittedName>
        <fullName evidence="1">Uncharacterized protein</fullName>
    </submittedName>
</protein>
<dbReference type="Proteomes" id="UP000011651">
    <property type="component" value="Unassembled WGS sequence"/>
</dbReference>
<evidence type="ECO:0000313" key="2">
    <source>
        <dbReference type="Proteomes" id="UP000011651"/>
    </source>
</evidence>